<organism evidence="1 2">
    <name type="scientific">Neolewinella agarilytica</name>
    <dbReference type="NCBI Taxonomy" id="478744"/>
    <lineage>
        <taxon>Bacteria</taxon>
        <taxon>Pseudomonadati</taxon>
        <taxon>Bacteroidota</taxon>
        <taxon>Saprospiria</taxon>
        <taxon>Saprospirales</taxon>
        <taxon>Lewinellaceae</taxon>
        <taxon>Neolewinella</taxon>
    </lineage>
</organism>
<dbReference type="AlphaFoldDB" id="A0A1H9H3U1"/>
<dbReference type="PROSITE" id="PS51257">
    <property type="entry name" value="PROKAR_LIPOPROTEIN"/>
    <property type="match status" value="1"/>
</dbReference>
<dbReference type="InParanoid" id="A0A1H9H3U1"/>
<dbReference type="EMBL" id="FOFB01000012">
    <property type="protein sequence ID" value="SEQ56898.1"/>
    <property type="molecule type" value="Genomic_DNA"/>
</dbReference>
<protein>
    <recommendedName>
        <fullName evidence="3">Redoxin domain-containing protein</fullName>
    </recommendedName>
</protein>
<dbReference type="SUPFAM" id="SSF52833">
    <property type="entry name" value="Thioredoxin-like"/>
    <property type="match status" value="1"/>
</dbReference>
<dbReference type="Proteomes" id="UP000199021">
    <property type="component" value="Unassembled WGS sequence"/>
</dbReference>
<dbReference type="OrthoDB" id="669323at2"/>
<dbReference type="STRING" id="478744.SAMN05444359_1122"/>
<sequence>MNQLKLIVFLAFIFTSSCLLGQREYDVYVFVAEECPISIYMAKPLREAAKSHGKNADFYAVFPVATSNSATANEFLTKYELSDWQAKLDPTHALTRQLEVKVTPEVVIVDRTSRQIYYRGRVSNAYAAPGKMRHGERTNELRTMLRRLEEGHTPTAPWPAAVGCFITAVNNED</sequence>
<keyword evidence="2" id="KW-1185">Reference proteome</keyword>
<proteinExistence type="predicted"/>
<dbReference type="RefSeq" id="WP_090168647.1">
    <property type="nucleotide sequence ID" value="NZ_FOFB01000012.1"/>
</dbReference>
<evidence type="ECO:0000313" key="2">
    <source>
        <dbReference type="Proteomes" id="UP000199021"/>
    </source>
</evidence>
<accession>A0A1H9H3U1</accession>
<gene>
    <name evidence="1" type="ORF">SAMN05444359_1122</name>
</gene>
<evidence type="ECO:0000313" key="1">
    <source>
        <dbReference type="EMBL" id="SEQ56898.1"/>
    </source>
</evidence>
<name>A0A1H9H3U1_9BACT</name>
<dbReference type="InterPro" id="IPR036249">
    <property type="entry name" value="Thioredoxin-like_sf"/>
</dbReference>
<evidence type="ECO:0008006" key="3">
    <source>
        <dbReference type="Google" id="ProtNLM"/>
    </source>
</evidence>
<reference evidence="2" key="1">
    <citation type="submission" date="2016-10" db="EMBL/GenBank/DDBJ databases">
        <authorList>
            <person name="Varghese N."/>
            <person name="Submissions S."/>
        </authorList>
    </citation>
    <scope>NUCLEOTIDE SEQUENCE [LARGE SCALE GENOMIC DNA]</scope>
    <source>
        <strain evidence="2">DSM 24740</strain>
    </source>
</reference>
<dbReference type="Gene3D" id="3.40.30.10">
    <property type="entry name" value="Glutaredoxin"/>
    <property type="match status" value="1"/>
</dbReference>